<dbReference type="Proteomes" id="UP001163823">
    <property type="component" value="Chromosome 12"/>
</dbReference>
<dbReference type="PANTHER" id="PTHR31376:SF1">
    <property type="entry name" value="PURINE PERMEASE 2"/>
    <property type="match status" value="1"/>
</dbReference>
<evidence type="ECO:0000256" key="4">
    <source>
        <dbReference type="ARBA" id="ARBA00022989"/>
    </source>
</evidence>
<evidence type="ECO:0000256" key="2">
    <source>
        <dbReference type="ARBA" id="ARBA00022448"/>
    </source>
</evidence>
<feature type="transmembrane region" description="Helical" evidence="6">
    <location>
        <begin position="53"/>
        <end position="72"/>
    </location>
</feature>
<keyword evidence="5 6" id="KW-0472">Membrane</keyword>
<dbReference type="GO" id="GO:0016020">
    <property type="term" value="C:membrane"/>
    <property type="evidence" value="ECO:0007669"/>
    <property type="project" value="UniProtKB-SubCell"/>
</dbReference>
<reference evidence="7" key="1">
    <citation type="journal article" date="2023" name="Science">
        <title>Elucidation of the pathway for biosynthesis of saponin adjuvants from the soapbark tree.</title>
        <authorList>
            <person name="Reed J."/>
            <person name="Orme A."/>
            <person name="El-Demerdash A."/>
            <person name="Owen C."/>
            <person name="Martin L.B.B."/>
            <person name="Misra R.C."/>
            <person name="Kikuchi S."/>
            <person name="Rejzek M."/>
            <person name="Martin A.C."/>
            <person name="Harkess A."/>
            <person name="Leebens-Mack J."/>
            <person name="Louveau T."/>
            <person name="Stephenson M.J."/>
            <person name="Osbourn A."/>
        </authorList>
    </citation>
    <scope>NUCLEOTIDE SEQUENCE</scope>
    <source>
        <strain evidence="7">S10</strain>
    </source>
</reference>
<gene>
    <name evidence="7" type="ORF">O6P43_028585</name>
</gene>
<dbReference type="InterPro" id="IPR030182">
    <property type="entry name" value="PUP_plant"/>
</dbReference>
<evidence type="ECO:0000256" key="6">
    <source>
        <dbReference type="RuleBase" id="RU368015"/>
    </source>
</evidence>
<keyword evidence="8" id="KW-1185">Reference proteome</keyword>
<dbReference type="PANTHER" id="PTHR31376">
    <property type="entry name" value="OS09G0467300 PROTEIN-RELATED"/>
    <property type="match status" value="1"/>
</dbReference>
<dbReference type="GO" id="GO:0005345">
    <property type="term" value="F:purine nucleobase transmembrane transporter activity"/>
    <property type="evidence" value="ECO:0007669"/>
    <property type="project" value="UniProtKB-UniRule"/>
</dbReference>
<feature type="transmembrane region" description="Helical" evidence="6">
    <location>
        <begin position="112"/>
        <end position="132"/>
    </location>
</feature>
<feature type="transmembrane region" description="Helical" evidence="6">
    <location>
        <begin position="144"/>
        <end position="164"/>
    </location>
</feature>
<sequence length="316" mass="35425">MDMVEMEAQENKTMKNVLLIINCIILSIGNCGGPMIMRLYYIHGGKRVWLSSFLQTAGFPVIFITLLIGYLCRKRHDNSIIFIKLPLFVASAIIGVITGLDDYLYVYGLSRLPVSTFVLLTIGAAVLAMHTSEDRPAGESNKEYLIGFFITVMAAALYGFILPLVELVYNKAKQPIVYTLDLEIQLVLCVFASLFCTMGMLINNDFKVIPREARQYELGETKYYVVVVLSAIIWQGFFLGSIGVISCASSLLSGIIIAVLLPATEILVVIFYKEKFQAERGIALVLSLWGFLSYFYGEMKQSKKQRKIHKSETEQS</sequence>
<dbReference type="Pfam" id="PF16913">
    <property type="entry name" value="PUNUT"/>
    <property type="match status" value="1"/>
</dbReference>
<protein>
    <recommendedName>
        <fullName evidence="6">Probable purine permease</fullName>
    </recommendedName>
</protein>
<feature type="transmembrane region" description="Helical" evidence="6">
    <location>
        <begin position="223"/>
        <end position="245"/>
    </location>
</feature>
<comment type="caution">
    <text evidence="7">The sequence shown here is derived from an EMBL/GenBank/DDBJ whole genome shotgun (WGS) entry which is preliminary data.</text>
</comment>
<feature type="transmembrane region" description="Helical" evidence="6">
    <location>
        <begin position="184"/>
        <end position="202"/>
    </location>
</feature>
<evidence type="ECO:0000256" key="5">
    <source>
        <dbReference type="ARBA" id="ARBA00023136"/>
    </source>
</evidence>
<feature type="transmembrane region" description="Helical" evidence="6">
    <location>
        <begin position="251"/>
        <end position="272"/>
    </location>
</feature>
<evidence type="ECO:0000313" key="8">
    <source>
        <dbReference type="Proteomes" id="UP001163823"/>
    </source>
</evidence>
<name>A0AAD7PA31_QUISA</name>
<comment type="subcellular location">
    <subcellularLocation>
        <location evidence="6">Membrane</location>
        <topology evidence="6">Multi-pass membrane protein</topology>
    </subcellularLocation>
</comment>
<evidence type="ECO:0000313" key="7">
    <source>
        <dbReference type="EMBL" id="KAJ7948058.1"/>
    </source>
</evidence>
<proteinExistence type="inferred from homology"/>
<comment type="caution">
    <text evidence="6">Lacks conserved residue(s) required for the propagation of feature annotation.</text>
</comment>
<accession>A0AAD7PA31</accession>
<feature type="transmembrane region" description="Helical" evidence="6">
    <location>
        <begin position="16"/>
        <end position="41"/>
    </location>
</feature>
<comment type="similarity">
    <text evidence="1 6">Belongs to the purine permeases (TC 2.A.7.14) family.</text>
</comment>
<keyword evidence="3 6" id="KW-0812">Transmembrane</keyword>
<dbReference type="KEGG" id="qsa:O6P43_028585"/>
<dbReference type="EMBL" id="JARAOO010000012">
    <property type="protein sequence ID" value="KAJ7948058.1"/>
    <property type="molecule type" value="Genomic_DNA"/>
</dbReference>
<keyword evidence="2 6" id="KW-0813">Transport</keyword>
<evidence type="ECO:0000256" key="3">
    <source>
        <dbReference type="ARBA" id="ARBA00022692"/>
    </source>
</evidence>
<dbReference type="GO" id="GO:0015211">
    <property type="term" value="F:purine nucleoside transmembrane transporter activity"/>
    <property type="evidence" value="ECO:0007669"/>
    <property type="project" value="UniProtKB-UniRule"/>
</dbReference>
<feature type="transmembrane region" description="Helical" evidence="6">
    <location>
        <begin position="79"/>
        <end position="100"/>
    </location>
</feature>
<evidence type="ECO:0000256" key="1">
    <source>
        <dbReference type="ARBA" id="ARBA00006213"/>
    </source>
</evidence>
<dbReference type="AlphaFoldDB" id="A0AAD7PA31"/>
<keyword evidence="4 6" id="KW-1133">Transmembrane helix</keyword>
<organism evidence="7 8">
    <name type="scientific">Quillaja saponaria</name>
    <name type="common">Soap bark tree</name>
    <dbReference type="NCBI Taxonomy" id="32244"/>
    <lineage>
        <taxon>Eukaryota</taxon>
        <taxon>Viridiplantae</taxon>
        <taxon>Streptophyta</taxon>
        <taxon>Embryophyta</taxon>
        <taxon>Tracheophyta</taxon>
        <taxon>Spermatophyta</taxon>
        <taxon>Magnoliopsida</taxon>
        <taxon>eudicotyledons</taxon>
        <taxon>Gunneridae</taxon>
        <taxon>Pentapetalae</taxon>
        <taxon>rosids</taxon>
        <taxon>fabids</taxon>
        <taxon>Fabales</taxon>
        <taxon>Quillajaceae</taxon>
        <taxon>Quillaja</taxon>
    </lineage>
</organism>